<dbReference type="EMBL" id="BONG01000013">
    <property type="protein sequence ID" value="GIF89220.1"/>
    <property type="molecule type" value="Genomic_DNA"/>
</dbReference>
<sequence>MGALSTPAVPSQETAGIAGRLRDQVIAGVLVALALFILYAVFLDQGALLSPVYGELSRSANYLHELSHDGRHLFAANCH</sequence>
<dbReference type="AlphaFoldDB" id="A0A8J3K1X9"/>
<proteinExistence type="predicted"/>
<organism evidence="2 3">
    <name type="scientific">Catellatospora chokoriensis</name>
    <dbReference type="NCBI Taxonomy" id="310353"/>
    <lineage>
        <taxon>Bacteria</taxon>
        <taxon>Bacillati</taxon>
        <taxon>Actinomycetota</taxon>
        <taxon>Actinomycetes</taxon>
        <taxon>Micromonosporales</taxon>
        <taxon>Micromonosporaceae</taxon>
        <taxon>Catellatospora</taxon>
    </lineage>
</organism>
<keyword evidence="1" id="KW-1133">Transmembrane helix</keyword>
<comment type="caution">
    <text evidence="2">The sequence shown here is derived from an EMBL/GenBank/DDBJ whole genome shotgun (WGS) entry which is preliminary data.</text>
</comment>
<evidence type="ECO:0000256" key="1">
    <source>
        <dbReference type="SAM" id="Phobius"/>
    </source>
</evidence>
<evidence type="ECO:0000313" key="3">
    <source>
        <dbReference type="Proteomes" id="UP000619293"/>
    </source>
</evidence>
<reference evidence="2 3" key="1">
    <citation type="submission" date="2021-01" db="EMBL/GenBank/DDBJ databases">
        <title>Whole genome shotgun sequence of Catellatospora chokoriensis NBRC 107358.</title>
        <authorList>
            <person name="Komaki H."/>
            <person name="Tamura T."/>
        </authorList>
    </citation>
    <scope>NUCLEOTIDE SEQUENCE [LARGE SCALE GENOMIC DNA]</scope>
    <source>
        <strain evidence="2 3">NBRC 107358</strain>
    </source>
</reference>
<dbReference type="Proteomes" id="UP000619293">
    <property type="component" value="Unassembled WGS sequence"/>
</dbReference>
<evidence type="ECO:0000313" key="2">
    <source>
        <dbReference type="EMBL" id="GIF89220.1"/>
    </source>
</evidence>
<feature type="transmembrane region" description="Helical" evidence="1">
    <location>
        <begin position="25"/>
        <end position="43"/>
    </location>
</feature>
<accession>A0A8J3K1X9</accession>
<dbReference type="RefSeq" id="WP_120316643.1">
    <property type="nucleotide sequence ID" value="NZ_BAAALB010000011.1"/>
</dbReference>
<keyword evidence="1" id="KW-0812">Transmembrane</keyword>
<evidence type="ECO:0008006" key="4">
    <source>
        <dbReference type="Google" id="ProtNLM"/>
    </source>
</evidence>
<protein>
    <recommendedName>
        <fullName evidence="4">CbtB-domain containing protein</fullName>
    </recommendedName>
</protein>
<name>A0A8J3K1X9_9ACTN</name>
<gene>
    <name evidence="2" type="ORF">Cch02nite_26640</name>
</gene>
<keyword evidence="3" id="KW-1185">Reference proteome</keyword>
<keyword evidence="1" id="KW-0472">Membrane</keyword>